<dbReference type="SUPFAM" id="SSF56553">
    <property type="entry name" value="Insert subdomain of RNA polymerase alpha subunit"/>
    <property type="match status" value="1"/>
</dbReference>
<gene>
    <name evidence="9" type="ORF">GJ744_002800</name>
</gene>
<dbReference type="FunFam" id="2.170.120.12:FF:000002">
    <property type="entry name" value="DNA-directed RNA polymerase II subunit RPB3"/>
    <property type="match status" value="1"/>
</dbReference>
<dbReference type="EMBL" id="JAACFV010000015">
    <property type="protein sequence ID" value="KAF7512087.1"/>
    <property type="molecule type" value="Genomic_DNA"/>
</dbReference>
<comment type="similarity">
    <text evidence="6">Belongs to the archaeal Rpo3/eukaryotic RPB3 RNA polymerase subunit family.</text>
</comment>
<evidence type="ECO:0000256" key="2">
    <source>
        <dbReference type="ARBA" id="ARBA00011730"/>
    </source>
</evidence>
<evidence type="ECO:0000256" key="5">
    <source>
        <dbReference type="ARBA" id="ARBA00023242"/>
    </source>
</evidence>
<keyword evidence="3" id="KW-0240">DNA-directed RNA polymerase</keyword>
<dbReference type="Gene3D" id="2.170.120.12">
    <property type="entry name" value="DNA-directed RNA polymerase, insert domain"/>
    <property type="match status" value="1"/>
</dbReference>
<dbReference type="HAMAP" id="MF_00320">
    <property type="entry name" value="RNApol_arch_Rpo3"/>
    <property type="match status" value="1"/>
</dbReference>
<dbReference type="SMART" id="SM00662">
    <property type="entry name" value="RPOLD"/>
    <property type="match status" value="1"/>
</dbReference>
<dbReference type="PANTHER" id="PTHR11800:SF2">
    <property type="entry name" value="DNA-DIRECTED RNA POLYMERASE II SUBUNIT RPB3"/>
    <property type="match status" value="1"/>
</dbReference>
<dbReference type="CDD" id="cd07031">
    <property type="entry name" value="RNAP_II_RPB3"/>
    <property type="match status" value="1"/>
</dbReference>
<comment type="subcellular location">
    <subcellularLocation>
        <location evidence="1">Nucleus</location>
    </subcellularLocation>
</comment>
<dbReference type="NCBIfam" id="NF001988">
    <property type="entry name" value="PRK00783.1"/>
    <property type="match status" value="1"/>
</dbReference>
<evidence type="ECO:0000313" key="9">
    <source>
        <dbReference type="EMBL" id="KAF7512087.1"/>
    </source>
</evidence>
<dbReference type="InterPro" id="IPR036603">
    <property type="entry name" value="RBP11-like"/>
</dbReference>
<dbReference type="PANTHER" id="PTHR11800">
    <property type="entry name" value="DNA-DIRECTED RNA POLYMERASE"/>
    <property type="match status" value="1"/>
</dbReference>
<proteinExistence type="inferred from homology"/>
<dbReference type="InterPro" id="IPR011262">
    <property type="entry name" value="DNA-dir_RNA_pol_insert"/>
</dbReference>
<accession>A0A8H7APY2</accession>
<dbReference type="InterPro" id="IPR036643">
    <property type="entry name" value="RNApol_insert_sf"/>
</dbReference>
<comment type="subunit">
    <text evidence="2">Component of the RNA polymerase II (Pol II) complex consisting of 12 subunits.</text>
</comment>
<keyword evidence="4" id="KW-0804">Transcription</keyword>
<dbReference type="Gene3D" id="3.30.1360.10">
    <property type="entry name" value="RNA polymerase, RBP11-like subunit"/>
    <property type="match status" value="1"/>
</dbReference>
<dbReference type="GO" id="GO:0005665">
    <property type="term" value="C:RNA polymerase II, core complex"/>
    <property type="evidence" value="ECO:0007669"/>
    <property type="project" value="TreeGrafter"/>
</dbReference>
<evidence type="ECO:0000256" key="4">
    <source>
        <dbReference type="ARBA" id="ARBA00023163"/>
    </source>
</evidence>
<dbReference type="Proteomes" id="UP000606974">
    <property type="component" value="Unassembled WGS sequence"/>
</dbReference>
<dbReference type="InterPro" id="IPR011263">
    <property type="entry name" value="DNA-dir_RNA_pol_RpoA/D/Rpb3"/>
</dbReference>
<comment type="caution">
    <text evidence="9">The sequence shown here is derived from an EMBL/GenBank/DDBJ whole genome shotgun (WGS) entry which is preliminary data.</text>
</comment>
<protein>
    <recommendedName>
        <fullName evidence="7">DNA-directed RNA polymerase II subunit RPB3</fullName>
    </recommendedName>
</protein>
<evidence type="ECO:0000259" key="8">
    <source>
        <dbReference type="SMART" id="SM00662"/>
    </source>
</evidence>
<evidence type="ECO:0000313" key="10">
    <source>
        <dbReference type="Proteomes" id="UP000606974"/>
    </source>
</evidence>
<dbReference type="GO" id="GO:0003899">
    <property type="term" value="F:DNA-directed RNA polymerase activity"/>
    <property type="evidence" value="ECO:0007669"/>
    <property type="project" value="InterPro"/>
</dbReference>
<keyword evidence="5" id="KW-0539">Nucleus</keyword>
<dbReference type="GO" id="GO:0046983">
    <property type="term" value="F:protein dimerization activity"/>
    <property type="evidence" value="ECO:0007669"/>
    <property type="project" value="InterPro"/>
</dbReference>
<dbReference type="Pfam" id="PF01000">
    <property type="entry name" value="RNA_pol_A_bac"/>
    <property type="match status" value="1"/>
</dbReference>
<dbReference type="Pfam" id="PF01193">
    <property type="entry name" value="RNA_pol_L"/>
    <property type="match status" value="1"/>
</dbReference>
<dbReference type="InterPro" id="IPR050518">
    <property type="entry name" value="Rpo3/RPB3_RNA_Pol_subunit"/>
</dbReference>
<dbReference type="GO" id="GO:0006366">
    <property type="term" value="P:transcription by RNA polymerase II"/>
    <property type="evidence" value="ECO:0007669"/>
    <property type="project" value="TreeGrafter"/>
</dbReference>
<name>A0A8H7APY2_9EURO</name>
<keyword evidence="10" id="KW-1185">Reference proteome</keyword>
<dbReference type="SUPFAM" id="SSF55257">
    <property type="entry name" value="RBP11-like subunits of RNA polymerase"/>
    <property type="match status" value="1"/>
</dbReference>
<reference evidence="9" key="1">
    <citation type="submission" date="2020-02" db="EMBL/GenBank/DDBJ databases">
        <authorList>
            <person name="Palmer J.M."/>
        </authorList>
    </citation>
    <scope>NUCLEOTIDE SEQUENCE</scope>
    <source>
        <strain evidence="9">EPUS1.4</strain>
        <tissue evidence="9">Thallus</tissue>
    </source>
</reference>
<organism evidence="9 10">
    <name type="scientific">Endocarpon pusillum</name>
    <dbReference type="NCBI Taxonomy" id="364733"/>
    <lineage>
        <taxon>Eukaryota</taxon>
        <taxon>Fungi</taxon>
        <taxon>Dikarya</taxon>
        <taxon>Ascomycota</taxon>
        <taxon>Pezizomycotina</taxon>
        <taxon>Eurotiomycetes</taxon>
        <taxon>Chaetothyriomycetidae</taxon>
        <taxon>Verrucariales</taxon>
        <taxon>Verrucariaceae</taxon>
        <taxon>Endocarpon</taxon>
    </lineage>
</organism>
<dbReference type="OrthoDB" id="270173at2759"/>
<evidence type="ECO:0000256" key="6">
    <source>
        <dbReference type="ARBA" id="ARBA00025804"/>
    </source>
</evidence>
<dbReference type="AlphaFoldDB" id="A0A8H7APY2"/>
<feature type="domain" description="DNA-directed RNA polymerase RpoA/D/Rpb3-type" evidence="8">
    <location>
        <begin position="66"/>
        <end position="313"/>
    </location>
</feature>
<dbReference type="InterPro" id="IPR022842">
    <property type="entry name" value="RNAP_Rpo3/Rpb3/RPAC1"/>
</dbReference>
<evidence type="ECO:0000256" key="1">
    <source>
        <dbReference type="ARBA" id="ARBA00004123"/>
    </source>
</evidence>
<evidence type="ECO:0000256" key="3">
    <source>
        <dbReference type="ARBA" id="ARBA00022478"/>
    </source>
</evidence>
<sequence length="394" mass="42218">MTISLHSDEEHFADYPVIIHNISPRFSPHAYLTMAYIGFGGAYNEDGMDIEATGPKVTVREATQDHVDFVLQSTSLSLANSLRRAMLAEVPTVCIDQVQILSNTSVLPDEFIAHRLGLIPLDSRGCEPDMLFQRECDCGGDCERCAVILELACKCEREGTMMVFARDLIIVDARPNEYVGQPVIRDPKGNGPLIAKLRRGQELRVRCTAIKGIAKEHAKWAPTAAVGFEYDPNNKLRHVDYWYEENAKDEWPVDPRNANWESEDTAADAAFDPDATPGAFFFDVEGVGTLDPDQIVQEGIKVLQNKLALVIQGLGGGSDNDNNNTNTNATNGAVGAGGATPFGAGGVQDQAYGGAGDHTSYGGYPAGGATAYGGGGATSYGTPYGAPGQNGYGY</sequence>
<evidence type="ECO:0000256" key="7">
    <source>
        <dbReference type="ARBA" id="ARBA00072506"/>
    </source>
</evidence>